<evidence type="ECO:0000256" key="7">
    <source>
        <dbReference type="ARBA" id="ARBA00023288"/>
    </source>
</evidence>
<dbReference type="EMBL" id="CP009687">
    <property type="protein sequence ID" value="AKL96373.1"/>
    <property type="molecule type" value="Genomic_DNA"/>
</dbReference>
<name>A0A0D8ICN5_9CLOT</name>
<dbReference type="NCBIfam" id="TIGR02887">
    <property type="entry name" value="spore_ger_x_C"/>
    <property type="match status" value="1"/>
</dbReference>
<dbReference type="AlphaFoldDB" id="A0A0D8ICN5"/>
<evidence type="ECO:0000256" key="4">
    <source>
        <dbReference type="ARBA" id="ARBA00022729"/>
    </source>
</evidence>
<dbReference type="STRING" id="84022.CACET_c29290"/>
<sequence length="372" mass="42792">MKIKIIALILLCSIFLTSCFNYIDINRVIFVTAFIIDVDEEGRPTVIAEAFHSFRSNETNTERGNRVFYEATGDTIFEALRKLNTYSSYKLNYTQNRAIIFTERAAKYGLKEFLDFLQRDQEFLIRTFVLIYTGDDPNTLIHAKLKENEYLGLYLYEMQENPAAAPLRGIQRFNAYLNNRLKGRGVDILTIFACETDKNIGEDKIKISGAAVMENDKLVGTLSSEETRIYHFLMNTLDAGLITIPHPVDPDKKAVLEILKSNTKTSIHLENNQLIFKKSINIRTTFGETQEGIILDSNTVEKLQQEAALKIENEAKELFNFYKKMNIDLFNVQCFYEVKYPRILIPNILQATNLEIDVDVKIEGSTDILHYQ</sequence>
<dbReference type="Pfam" id="PF25198">
    <property type="entry name" value="Spore_GerAC_N"/>
    <property type="match status" value="1"/>
</dbReference>
<keyword evidence="11" id="KW-1185">Reference proteome</keyword>
<feature type="domain" description="Spore germination GerAC-like C-terminal" evidence="8">
    <location>
        <begin position="208"/>
        <end position="364"/>
    </location>
</feature>
<evidence type="ECO:0000313" key="11">
    <source>
        <dbReference type="Proteomes" id="UP000035704"/>
    </source>
</evidence>
<dbReference type="InterPro" id="IPR057336">
    <property type="entry name" value="GerAC_N"/>
</dbReference>
<evidence type="ECO:0000256" key="2">
    <source>
        <dbReference type="ARBA" id="ARBA00007886"/>
    </source>
</evidence>
<keyword evidence="3" id="KW-0309">Germination</keyword>
<keyword evidence="7" id="KW-0449">Lipoprotein</keyword>
<evidence type="ECO:0000256" key="1">
    <source>
        <dbReference type="ARBA" id="ARBA00004635"/>
    </source>
</evidence>
<dbReference type="RefSeq" id="WP_044824907.1">
    <property type="nucleotide sequence ID" value="NZ_CP009687.1"/>
</dbReference>
<dbReference type="PATRIC" id="fig|84022.5.peg.348"/>
<comment type="subcellular location">
    <subcellularLocation>
        <location evidence="1">Membrane</location>
        <topology evidence="1">Lipid-anchor</topology>
    </subcellularLocation>
</comment>
<comment type="similarity">
    <text evidence="2">Belongs to the GerABKC lipoprotein family.</text>
</comment>
<dbReference type="InterPro" id="IPR038501">
    <property type="entry name" value="Spore_GerAC_C_sf"/>
</dbReference>
<dbReference type="InterPro" id="IPR008844">
    <property type="entry name" value="Spore_GerAC-like"/>
</dbReference>
<feature type="domain" description="Spore germination protein N-terminal" evidence="9">
    <location>
        <begin position="22"/>
        <end position="161"/>
    </location>
</feature>
<evidence type="ECO:0000256" key="6">
    <source>
        <dbReference type="ARBA" id="ARBA00023139"/>
    </source>
</evidence>
<reference evidence="10 11" key="1">
    <citation type="submission" date="2014-10" db="EMBL/GenBank/DDBJ databases">
        <title>Genome sequence of Clostridium aceticum DSM 1496.</title>
        <authorList>
            <person name="Poehlein A."/>
            <person name="Schiel-Bengelsdorf B."/>
            <person name="Gottschalk G."/>
            <person name="Duerre P."/>
            <person name="Daniel R."/>
        </authorList>
    </citation>
    <scope>NUCLEOTIDE SEQUENCE [LARGE SCALE GENOMIC DNA]</scope>
    <source>
        <strain evidence="10 11">DSM 1496</strain>
    </source>
</reference>
<keyword evidence="4" id="KW-0732">Signal</keyword>
<protein>
    <submittedName>
        <fullName evidence="10">Spore germination B3 GerAC family protein</fullName>
    </submittedName>
</protein>
<evidence type="ECO:0000259" key="9">
    <source>
        <dbReference type="Pfam" id="PF25198"/>
    </source>
</evidence>
<dbReference type="InterPro" id="IPR046953">
    <property type="entry name" value="Spore_GerAC-like_C"/>
</dbReference>
<dbReference type="OrthoDB" id="1880153at2"/>
<dbReference type="GO" id="GO:0016020">
    <property type="term" value="C:membrane"/>
    <property type="evidence" value="ECO:0007669"/>
    <property type="project" value="UniProtKB-SubCell"/>
</dbReference>
<keyword evidence="6" id="KW-0564">Palmitate</keyword>
<dbReference type="Gene3D" id="3.30.300.210">
    <property type="entry name" value="Nutrient germinant receptor protein C, domain 3"/>
    <property type="match status" value="1"/>
</dbReference>
<evidence type="ECO:0000256" key="3">
    <source>
        <dbReference type="ARBA" id="ARBA00022544"/>
    </source>
</evidence>
<dbReference type="GO" id="GO:0009847">
    <property type="term" value="P:spore germination"/>
    <property type="evidence" value="ECO:0007669"/>
    <property type="project" value="InterPro"/>
</dbReference>
<organism evidence="10 11">
    <name type="scientific">Clostridium aceticum</name>
    <dbReference type="NCBI Taxonomy" id="84022"/>
    <lineage>
        <taxon>Bacteria</taxon>
        <taxon>Bacillati</taxon>
        <taxon>Bacillota</taxon>
        <taxon>Clostridia</taxon>
        <taxon>Eubacteriales</taxon>
        <taxon>Clostridiaceae</taxon>
        <taxon>Clostridium</taxon>
    </lineage>
</organism>
<evidence type="ECO:0000256" key="5">
    <source>
        <dbReference type="ARBA" id="ARBA00023136"/>
    </source>
</evidence>
<dbReference type="Proteomes" id="UP000035704">
    <property type="component" value="Chromosome"/>
</dbReference>
<dbReference type="PANTHER" id="PTHR35789:SF1">
    <property type="entry name" value="SPORE GERMINATION PROTEIN B3"/>
    <property type="match status" value="1"/>
</dbReference>
<dbReference type="KEGG" id="cace:CACET_c29290"/>
<dbReference type="Pfam" id="PF05504">
    <property type="entry name" value="Spore_GerAC"/>
    <property type="match status" value="1"/>
</dbReference>
<evidence type="ECO:0000313" key="10">
    <source>
        <dbReference type="EMBL" id="AKL96373.1"/>
    </source>
</evidence>
<accession>A0A0D8ICN5</accession>
<keyword evidence="5" id="KW-0472">Membrane</keyword>
<gene>
    <name evidence="10" type="ORF">CACET_c29290</name>
</gene>
<proteinExistence type="inferred from homology"/>
<evidence type="ECO:0000259" key="8">
    <source>
        <dbReference type="Pfam" id="PF05504"/>
    </source>
</evidence>
<dbReference type="PROSITE" id="PS51257">
    <property type="entry name" value="PROKAR_LIPOPROTEIN"/>
    <property type="match status" value="1"/>
</dbReference>
<dbReference type="PANTHER" id="PTHR35789">
    <property type="entry name" value="SPORE GERMINATION PROTEIN B3"/>
    <property type="match status" value="1"/>
</dbReference>